<proteinExistence type="predicted"/>
<evidence type="ECO:0000313" key="2">
    <source>
        <dbReference type="Proteomes" id="UP000030762"/>
    </source>
</evidence>
<sequence>MLYRRFQSKDLDLVVHLAGPCLTALLQGGALTPVPVLNDFVLTAIDVDADHCDECAAFDDFLLDGHCIEFRCANDGPCEALDDLVKAYPQELLLDQVDGSDDSASDVEDAEDERPTNSFIWKRAQPGGVTYDDLIAYLNRRAQLKEDTERVAVLDEVLALHAAVTDDDEPAPKRPHHET</sequence>
<evidence type="ECO:0000313" key="1">
    <source>
        <dbReference type="EMBL" id="EQC38238.1"/>
    </source>
</evidence>
<protein>
    <submittedName>
        <fullName evidence="1">Uncharacterized protein</fullName>
    </submittedName>
</protein>
<dbReference type="RefSeq" id="XP_008608565.1">
    <property type="nucleotide sequence ID" value="XM_008610343.1"/>
</dbReference>
<accession>T0S031</accession>
<dbReference type="OrthoDB" id="10487365at2759"/>
<dbReference type="InParanoid" id="T0S031"/>
<dbReference type="Proteomes" id="UP000030762">
    <property type="component" value="Unassembled WGS sequence"/>
</dbReference>
<gene>
    <name evidence="1" type="ORF">SDRG_04665</name>
</gene>
<name>T0S031_SAPDV</name>
<reference evidence="1 2" key="1">
    <citation type="submission" date="2012-04" db="EMBL/GenBank/DDBJ databases">
        <title>The Genome Sequence of Saprolegnia declina VS20.</title>
        <authorList>
            <consortium name="The Broad Institute Genome Sequencing Platform"/>
            <person name="Russ C."/>
            <person name="Nusbaum C."/>
            <person name="Tyler B."/>
            <person name="van West P."/>
            <person name="Dieguez-Uribeondo J."/>
            <person name="de Bruijn I."/>
            <person name="Tripathy S."/>
            <person name="Jiang R."/>
            <person name="Young S.K."/>
            <person name="Zeng Q."/>
            <person name="Gargeya S."/>
            <person name="Fitzgerald M."/>
            <person name="Haas B."/>
            <person name="Abouelleil A."/>
            <person name="Alvarado L."/>
            <person name="Arachchi H.M."/>
            <person name="Berlin A."/>
            <person name="Chapman S.B."/>
            <person name="Goldberg J."/>
            <person name="Griggs A."/>
            <person name="Gujja S."/>
            <person name="Hansen M."/>
            <person name="Howarth C."/>
            <person name="Imamovic A."/>
            <person name="Larimer J."/>
            <person name="McCowen C."/>
            <person name="Montmayeur A."/>
            <person name="Murphy C."/>
            <person name="Neiman D."/>
            <person name="Pearson M."/>
            <person name="Priest M."/>
            <person name="Roberts A."/>
            <person name="Saif S."/>
            <person name="Shea T."/>
            <person name="Sisk P."/>
            <person name="Sykes S."/>
            <person name="Wortman J."/>
            <person name="Nusbaum C."/>
            <person name="Birren B."/>
        </authorList>
    </citation>
    <scope>NUCLEOTIDE SEQUENCE [LARGE SCALE GENOMIC DNA]</scope>
    <source>
        <strain evidence="1 2">VS20</strain>
    </source>
</reference>
<dbReference type="AlphaFoldDB" id="T0S031"/>
<dbReference type="OMA" id="ANDGPCE"/>
<organism evidence="1 2">
    <name type="scientific">Saprolegnia diclina (strain VS20)</name>
    <dbReference type="NCBI Taxonomy" id="1156394"/>
    <lineage>
        <taxon>Eukaryota</taxon>
        <taxon>Sar</taxon>
        <taxon>Stramenopiles</taxon>
        <taxon>Oomycota</taxon>
        <taxon>Saprolegniomycetes</taxon>
        <taxon>Saprolegniales</taxon>
        <taxon>Saprolegniaceae</taxon>
        <taxon>Saprolegnia</taxon>
    </lineage>
</organism>
<keyword evidence="2" id="KW-1185">Reference proteome</keyword>
<dbReference type="VEuPathDB" id="FungiDB:SDRG_04665"/>
<dbReference type="EMBL" id="JH767142">
    <property type="protein sequence ID" value="EQC38238.1"/>
    <property type="molecule type" value="Genomic_DNA"/>
</dbReference>
<dbReference type="GeneID" id="19945392"/>